<dbReference type="PANTHER" id="PTHR30238">
    <property type="entry name" value="MEMBRANE BOUND PREDICTED REDOX MODULATOR"/>
    <property type="match status" value="1"/>
</dbReference>
<comment type="caution">
    <text evidence="7">The sequence shown here is derived from an EMBL/GenBank/DDBJ whole genome shotgun (WGS) entry which is preliminary data.</text>
</comment>
<evidence type="ECO:0000256" key="5">
    <source>
        <dbReference type="ARBA" id="ARBA00023136"/>
    </source>
</evidence>
<evidence type="ECO:0000256" key="2">
    <source>
        <dbReference type="ARBA" id="ARBA00007511"/>
    </source>
</evidence>
<feature type="transmembrane region" description="Helical" evidence="6">
    <location>
        <begin position="12"/>
        <end position="36"/>
    </location>
</feature>
<dbReference type="PANTHER" id="PTHR30238:SF4">
    <property type="entry name" value="SLL1022 PROTEIN"/>
    <property type="match status" value="1"/>
</dbReference>
<keyword evidence="4 6" id="KW-1133">Transmembrane helix</keyword>
<reference evidence="7 8" key="1">
    <citation type="submission" date="2023-07" db="EMBL/GenBank/DDBJ databases">
        <title>Sorghum-associated microbial communities from plants grown in Nebraska, USA.</title>
        <authorList>
            <person name="Schachtman D."/>
        </authorList>
    </citation>
    <scope>NUCLEOTIDE SEQUENCE [LARGE SCALE GENOMIC DNA]</scope>
    <source>
        <strain evidence="7 8">BE308</strain>
    </source>
</reference>
<feature type="transmembrane region" description="Helical" evidence="6">
    <location>
        <begin position="162"/>
        <end position="180"/>
    </location>
</feature>
<feature type="transmembrane region" description="Helical" evidence="6">
    <location>
        <begin position="132"/>
        <end position="156"/>
    </location>
</feature>
<evidence type="ECO:0000313" key="8">
    <source>
        <dbReference type="Proteomes" id="UP001268089"/>
    </source>
</evidence>
<comment type="subcellular location">
    <subcellularLocation>
        <location evidence="1">Membrane</location>
        <topology evidence="1">Multi-pass membrane protein</topology>
    </subcellularLocation>
</comment>
<evidence type="ECO:0000256" key="1">
    <source>
        <dbReference type="ARBA" id="ARBA00004141"/>
    </source>
</evidence>
<evidence type="ECO:0000256" key="4">
    <source>
        <dbReference type="ARBA" id="ARBA00022989"/>
    </source>
</evidence>
<dbReference type="Pfam" id="PF03741">
    <property type="entry name" value="TerC"/>
    <property type="match status" value="1"/>
</dbReference>
<feature type="transmembrane region" description="Helical" evidence="6">
    <location>
        <begin position="192"/>
        <end position="208"/>
    </location>
</feature>
<feature type="transmembrane region" description="Helical" evidence="6">
    <location>
        <begin position="48"/>
        <end position="69"/>
    </location>
</feature>
<name>A0ABU1ZND6_9BURK</name>
<dbReference type="RefSeq" id="WP_310342930.1">
    <property type="nucleotide sequence ID" value="NZ_JAVDXO010000004.1"/>
</dbReference>
<protein>
    <submittedName>
        <fullName evidence="7">Tellurium resistance membrane protein TerC</fullName>
    </submittedName>
</protein>
<dbReference type="EMBL" id="JAVDXO010000004">
    <property type="protein sequence ID" value="MDR7307057.1"/>
    <property type="molecule type" value="Genomic_DNA"/>
</dbReference>
<keyword evidence="8" id="KW-1185">Reference proteome</keyword>
<keyword evidence="3 6" id="KW-0812">Transmembrane</keyword>
<feature type="transmembrane region" description="Helical" evidence="6">
    <location>
        <begin position="220"/>
        <end position="237"/>
    </location>
</feature>
<evidence type="ECO:0000256" key="6">
    <source>
        <dbReference type="SAM" id="Phobius"/>
    </source>
</evidence>
<dbReference type="Proteomes" id="UP001268089">
    <property type="component" value="Unassembled WGS sequence"/>
</dbReference>
<evidence type="ECO:0000256" key="3">
    <source>
        <dbReference type="ARBA" id="ARBA00022692"/>
    </source>
</evidence>
<proteinExistence type="inferred from homology"/>
<evidence type="ECO:0000313" key="7">
    <source>
        <dbReference type="EMBL" id="MDR7307057.1"/>
    </source>
</evidence>
<keyword evidence="5 6" id="KW-0472">Membrane</keyword>
<dbReference type="InterPro" id="IPR005496">
    <property type="entry name" value="Integral_membrane_TerC"/>
</dbReference>
<organism evidence="7 8">
    <name type="scientific">Rhodoferax saidenbachensis</name>
    <dbReference type="NCBI Taxonomy" id="1484693"/>
    <lineage>
        <taxon>Bacteria</taxon>
        <taxon>Pseudomonadati</taxon>
        <taxon>Pseudomonadota</taxon>
        <taxon>Betaproteobacteria</taxon>
        <taxon>Burkholderiales</taxon>
        <taxon>Comamonadaceae</taxon>
        <taxon>Rhodoferax</taxon>
    </lineage>
</organism>
<gene>
    <name evidence="7" type="ORF">J2X15_002343</name>
</gene>
<accession>A0ABU1ZND6</accession>
<comment type="similarity">
    <text evidence="2">Belongs to the TerC family.</text>
</comment>
<feature type="transmembrane region" description="Helical" evidence="6">
    <location>
        <begin position="75"/>
        <end position="99"/>
    </location>
</feature>
<sequence>MDFLLDPNVWIAFGMLTALEIVLGIDNIIFISILVGRLPPELRDKARRLGLGFAMVSRLLLLFSLSWVMGLTSDLFTIASHGFSGRDLVLLLGGVFLLYKASHEIFVEVEARDQHAPAAADSVAVKAAGTRLFWAIIGQIAIIDIVFSLDSVITAVGMVDQISVMVAAVIASVGVMLVAAKPIGEFVDKHPSVKVLALAFLVMVGMALTAEAFDQHIPKGYIYAAMAFSLGVEALNIRARSKRLARNTG</sequence>